<accession>A0A2D2DLG0</accession>
<protein>
    <submittedName>
        <fullName evidence="1">Uncharacterized protein</fullName>
    </submittedName>
</protein>
<name>A0A2D2DLG0_9BURK</name>
<keyword evidence="2" id="KW-1185">Reference proteome</keyword>
<reference evidence="1" key="1">
    <citation type="submission" date="2017-10" db="EMBL/GenBank/DDBJ databases">
        <title>Massilia psychrophilum sp. nov., a novel purple-pigmented bacterium isolated from Tianshan glacier, Xinjiang Municipality, China.</title>
        <authorList>
            <person name="Wang H."/>
        </authorList>
    </citation>
    <scope>NUCLEOTIDE SEQUENCE [LARGE SCALE GENOMIC DNA]</scope>
    <source>
        <strain evidence="1">B2</strain>
    </source>
</reference>
<organism evidence="1 2">
    <name type="scientific">Massilia violaceinigra</name>
    <dbReference type="NCBI Taxonomy" id="2045208"/>
    <lineage>
        <taxon>Bacteria</taxon>
        <taxon>Pseudomonadati</taxon>
        <taxon>Pseudomonadota</taxon>
        <taxon>Betaproteobacteria</taxon>
        <taxon>Burkholderiales</taxon>
        <taxon>Oxalobacteraceae</taxon>
        <taxon>Telluria group</taxon>
        <taxon>Massilia</taxon>
    </lineage>
</organism>
<evidence type="ECO:0000313" key="2">
    <source>
        <dbReference type="Proteomes" id="UP000229897"/>
    </source>
</evidence>
<dbReference type="Proteomes" id="UP000229897">
    <property type="component" value="Chromosome"/>
</dbReference>
<dbReference type="EMBL" id="CP024608">
    <property type="protein sequence ID" value="ATQ75818.1"/>
    <property type="molecule type" value="Genomic_DNA"/>
</dbReference>
<evidence type="ECO:0000313" key="1">
    <source>
        <dbReference type="EMBL" id="ATQ75818.1"/>
    </source>
</evidence>
<gene>
    <name evidence="1" type="ORF">CR152_15750</name>
</gene>
<sequence>MTAEGKFSFCLSVKKAGQNGVENALTKPQKKRFEDWRLSDQHAWFFVDSVDEAKLDGVSLRDALEHIAVAIDGAELRAHVFISGRHADWEFRKDLESLTSLIPVPKTSDTLGALDPNELVVKAMRREAKEKKRNEERALIALMAPLDRSQVEKYADSKGISNVQEFFKGLDKAKLWNFARRPLDLDWLVRFWKKRGAFSNLEKMLELNLSERLRENDPSRAKSLSVDHTSAMQALERLGAALVLEKLVDIEIPDSGNLDAALAALRLTEILPDISQEHQAQLVNSPVFVPSGVGMARLHNDNEGVVRSYLAARWINRMLSHNCPWSAAYPLLFASIYGVDVVKPSMRETAAWLALWDDRAAQEIIRREPILLMEAGDPASLSLPVRKKALTAVVAEMAGANADQRLNHDGLRRFAWKDMEPTIRELWTSHGASNPVRHLLLQMIGLSELEGLADIAAQSAMDPKNDELTLALASQSLAVVGNRAAKREYVDFVTAQAANLPTSVVWSCIDDFSFHSMSIDDLLHLLPDLLTDEPGGGQDLEYHGPKIASRFVVAQDALRLLALLIKKIPKKPHDIAQDSFDEISPTLSTLLPLAQRILDLSGEDVPTNVIDVSLQLSYYETMFGWHRHEANDLARRLRDTPIRRRKTLWRMVDIYQNFQSSPSVANEPWHLRMAGFDPGIQSTDIAWLMDDAKIRSKGLDRELAIGLAMQHWRGEGKPADVLTQLLTTAGTDAALVAVINNWIDPPAPSAQMLKMEADHKKYLAEQGKRDEKRDASWVKFANDIRSNPSQLLALRAPDVEGVDARLYHVWQLFRNLSYNSTKHSMSDVGLLTPLFGSEAVPFIREAFIGYWRLGSPILRSERPAAERNLGNAMEMIGLVGIAVEAASNPEWIFKLSEAEARRAATYGTLELNRFPVWFNNLCEHVPAVCLEILRRYIGPELATESGENRDALDRISGADAAVVSLVAPDMYLLIESSADLPIKILEPALRIARRGFIDKAKLCALVLGRARDTLDPVQIDAYLACAFAINGDLAADALFEASLHLRAEERSSLAMTLLPKIMGLSWATEHDSIPEFSAATLEKLIVLGFDLVRPENDNKRANGKAYSPDERDEAERARDRMIGRLGDTPGAATFRAFNNLIALPRPPISKVRLAEIALRRARADAEGAPWISSDVYLFETDFQTIPRCPADLQRVAAQRLDDLQHHLIHADFGQGADVAQLPHEVEVQRWMADALQQRQGRSFSLEREPHVADEKEPDIRLTARGSDARMPIEIKVAESWSLRQLEEALTVQLQQRYLRDPNARWGILLLVHQTARTLGWEDTKARGFLSFPQVVTHLQIMAQLIAASDSSGPQMQVCAIDVSAVNKRQSTAEQ</sequence>
<proteinExistence type="predicted"/>
<dbReference type="KEGG" id="mass:CR152_15750"/>